<sequence>MGVEVAVQPDVLNWALERSELSEETIAKRFPQMDDWMSGVKNPTLVQANEIANAARLPLGRLLLDVPTPEKIAIPDFRTVRNAPVETVGANPRDMVKTAEYRLGWYAEYASDIGIEPPRVLGIASAGSKPDEAASKVRDTFGWDDDGHPRGRDKVLDLSNRMEEHGLLVMRNSIVDNSTRRKLKVSEFRGFTLCQGEYALVFVNTSDSKTAQLFSLAHELGHVSRSAPGLSGDQGKENPIEQWCNAFAASLLMPEPAVRRFSFEPENLVTQLGDTAPRFGVSREALLWRIVDLGIVSQQVANSVVGLVKGHAGTSKPKGTGAPQFRVLVRSRVGRRFLTAITEATQAGYLSETDAAGYLGVKKQDTLEKVMSSIFAPESTCTQRKTVRLSQQSGR</sequence>
<dbReference type="Proteomes" id="UP000617681">
    <property type="component" value="Chromosome"/>
</dbReference>
<dbReference type="InterPro" id="IPR052345">
    <property type="entry name" value="Rad_response_metalloprotease"/>
</dbReference>
<dbReference type="PANTHER" id="PTHR43236">
    <property type="entry name" value="ANTITOXIN HIGA1"/>
    <property type="match status" value="1"/>
</dbReference>
<evidence type="ECO:0000313" key="2">
    <source>
        <dbReference type="EMBL" id="QRP70397.1"/>
    </source>
</evidence>
<feature type="domain" description="IrrE N-terminal-like" evidence="1">
    <location>
        <begin position="163"/>
        <end position="290"/>
    </location>
</feature>
<reference evidence="2" key="1">
    <citation type="submission" date="2021-02" db="EMBL/GenBank/DDBJ databases">
        <title>FDA dAtabase for Regulatory Grade micrObial Sequences (FDA-ARGOS): Supporting development and validation of Infectious Disease Dx tests.</title>
        <authorList>
            <person name="Sproer C."/>
            <person name="Gronow S."/>
            <person name="Severitt S."/>
            <person name="Schroder I."/>
            <person name="Tallon L."/>
            <person name="Sadzewicz L."/>
            <person name="Zhao X."/>
            <person name="Boylan J."/>
            <person name="Ott S."/>
            <person name="Bowen H."/>
            <person name="Vavikolanu K."/>
            <person name="Mehta A."/>
            <person name="Aluvathingal J."/>
            <person name="Nadendla S."/>
            <person name="Lowell S."/>
            <person name="Myers T."/>
            <person name="Yan Y."/>
            <person name="Sichtig H."/>
        </authorList>
    </citation>
    <scope>NUCLEOTIDE SEQUENCE</scope>
    <source>
        <strain evidence="2">FDAARGOS_1191</strain>
    </source>
</reference>
<evidence type="ECO:0000313" key="3">
    <source>
        <dbReference type="Proteomes" id="UP000617681"/>
    </source>
</evidence>
<proteinExistence type="predicted"/>
<evidence type="ECO:0000259" key="1">
    <source>
        <dbReference type="Pfam" id="PF06114"/>
    </source>
</evidence>
<dbReference type="RefSeq" id="WP_005393384.1">
    <property type="nucleotide sequence ID" value="NZ_CP069534.1"/>
</dbReference>
<dbReference type="AlphaFoldDB" id="A0AAX1L7L0"/>
<accession>A0AAX1L7L0</accession>
<protein>
    <submittedName>
        <fullName evidence="2">ImmA/IrrE family metallo-endopeptidase</fullName>
    </submittedName>
</protein>
<dbReference type="EMBL" id="CP069534">
    <property type="protein sequence ID" value="QRP70397.1"/>
    <property type="molecule type" value="Genomic_DNA"/>
</dbReference>
<organism evidence="2 3">
    <name type="scientific">Corynebacterium glucuronolyticum</name>
    <dbReference type="NCBI Taxonomy" id="39791"/>
    <lineage>
        <taxon>Bacteria</taxon>
        <taxon>Bacillati</taxon>
        <taxon>Actinomycetota</taxon>
        <taxon>Actinomycetes</taxon>
        <taxon>Mycobacteriales</taxon>
        <taxon>Corynebacteriaceae</taxon>
        <taxon>Corynebacterium</taxon>
    </lineage>
</organism>
<gene>
    <name evidence="2" type="ORF">I6J21_11690</name>
</gene>
<dbReference type="Gene3D" id="1.10.10.2910">
    <property type="match status" value="1"/>
</dbReference>
<dbReference type="Pfam" id="PF06114">
    <property type="entry name" value="Peptidase_M78"/>
    <property type="match status" value="1"/>
</dbReference>
<dbReference type="InterPro" id="IPR010359">
    <property type="entry name" value="IrrE_HExxH"/>
</dbReference>
<dbReference type="PANTHER" id="PTHR43236:SF2">
    <property type="entry name" value="BLL0069 PROTEIN"/>
    <property type="match status" value="1"/>
</dbReference>
<name>A0AAX1L7L0_9CORY</name>